<reference evidence="3" key="1">
    <citation type="journal article" date="2019" name="Int. J. Syst. Evol. Microbiol.">
        <title>The Global Catalogue of Microorganisms (GCM) 10K type strain sequencing project: providing services to taxonomists for standard genome sequencing and annotation.</title>
        <authorList>
            <consortium name="The Broad Institute Genomics Platform"/>
            <consortium name="The Broad Institute Genome Sequencing Center for Infectious Disease"/>
            <person name="Wu L."/>
            <person name="Ma J."/>
        </authorList>
    </citation>
    <scope>NUCLEOTIDE SEQUENCE [LARGE SCALE GENOMIC DNA]</scope>
    <source>
        <strain evidence="3">TISTR 2241</strain>
    </source>
</reference>
<dbReference type="InterPro" id="IPR010994">
    <property type="entry name" value="RuvA_2-like"/>
</dbReference>
<dbReference type="RefSeq" id="WP_246092859.1">
    <property type="nucleotide sequence ID" value="NZ_JBHUMR010000009.1"/>
</dbReference>
<evidence type="ECO:0000313" key="2">
    <source>
        <dbReference type="EMBL" id="MFD2617342.1"/>
    </source>
</evidence>
<dbReference type="Gene3D" id="1.10.150.310">
    <property type="entry name" value="Tex RuvX-like domain-like"/>
    <property type="match status" value="1"/>
</dbReference>
<dbReference type="Pfam" id="PF00575">
    <property type="entry name" value="S1"/>
    <property type="match status" value="1"/>
</dbReference>
<dbReference type="Proteomes" id="UP001597458">
    <property type="component" value="Unassembled WGS sequence"/>
</dbReference>
<dbReference type="InterPro" id="IPR023319">
    <property type="entry name" value="Tex-like_HTH_dom_sf"/>
</dbReference>
<protein>
    <submittedName>
        <fullName evidence="2">Tex family protein</fullName>
    </submittedName>
</protein>
<dbReference type="PANTHER" id="PTHR10724:SF10">
    <property type="entry name" value="S1 RNA-BINDING DOMAIN-CONTAINING PROTEIN 1"/>
    <property type="match status" value="1"/>
</dbReference>
<dbReference type="Gene3D" id="1.10.3500.10">
    <property type="entry name" value="Tex N-terminal region-like"/>
    <property type="match status" value="1"/>
</dbReference>
<dbReference type="InterPro" id="IPR050437">
    <property type="entry name" value="Ribos_protein_bS1-like"/>
</dbReference>
<dbReference type="SUPFAM" id="SSF50249">
    <property type="entry name" value="Nucleic acid-binding proteins"/>
    <property type="match status" value="1"/>
</dbReference>
<dbReference type="InterPro" id="IPR012340">
    <property type="entry name" value="NA-bd_OB-fold"/>
</dbReference>
<sequence>MVQTLSIDDHIYKAISETLHITQKQIKQVIKLLNDDNTIPFIARYRKEMTGGLDEVQINAIYDQYRYAMQLSKRKEEVTRLIGEQGKLTDELMHKISMASKLQEIEDIYRPYKQKRRTRATIAKEKGLEPFAHFLLTFPTSPIEEEAEKYLNKDKGVDTLDDVISGGQDIVSEMIADDAQIRTWIRSVTFKEGFIQVSVGKEKEKDEKKVFEMYYDYQEKADRIVPHRVLAINRGEKEGILKVNVLAPVDKILAYLEKIVIKQKQTTAAGLLNAAAQEAYKRLISPAIERDLRQALTEKADQQAIHIFSENLQSLLLQPPIKGCVVLGVDPAYRTGCKLAVIDATGKVLDISVIYPTPPRSEIEKSKEHVLHLIKKYNIKMIAIGNGTASRETEQFIADVLRDTKGKDIFYLIVNEAGASVYSASPLAREEFPNLKVEERSAVSIARRLQDPLAELVKIDPKSVGVGQYQHDVSQKDLNESLTFTVETAVNRVGVNVNTASPSLLQYVSGLSKTVANNIVKVRNSQGKFTNREQLQSIPRLGQKTYEQCAGFLRVPEGDQPLDNTAIHPESYGDTLKLLEHMGCSLDDIGTDQLKQRFAEVSSADLAHKLEIGEPTLKDIIEALLRPGLDPRDDIQKPLLKTDVLELKDLSKGMQLEGTIRNVVDFGAFVDIGVKQDGLVHISKLSNQFVKHPLDVVHVGQIVTVWVEDVNPETGRIALSMLPLNK</sequence>
<dbReference type="Gene3D" id="1.10.10.650">
    <property type="entry name" value="RuvA domain 2-like"/>
    <property type="match status" value="1"/>
</dbReference>
<dbReference type="InterPro" id="IPR003029">
    <property type="entry name" value="S1_domain"/>
</dbReference>
<dbReference type="InterPro" id="IPR023323">
    <property type="entry name" value="Tex-like_dom_sf"/>
</dbReference>
<dbReference type="Pfam" id="PF12836">
    <property type="entry name" value="HHH_3"/>
    <property type="match status" value="1"/>
</dbReference>
<dbReference type="InterPro" id="IPR055179">
    <property type="entry name" value="Tex-like_central_region"/>
</dbReference>
<dbReference type="Gene3D" id="2.40.50.140">
    <property type="entry name" value="Nucleic acid-binding proteins"/>
    <property type="match status" value="1"/>
</dbReference>
<dbReference type="SUPFAM" id="SSF47781">
    <property type="entry name" value="RuvA domain 2-like"/>
    <property type="match status" value="2"/>
</dbReference>
<proteinExistence type="predicted"/>
<dbReference type="InterPro" id="IPR018974">
    <property type="entry name" value="Tex-like_N"/>
</dbReference>
<dbReference type="Gene3D" id="3.30.420.140">
    <property type="entry name" value="YqgF/RNase H-like domain"/>
    <property type="match status" value="1"/>
</dbReference>
<dbReference type="Pfam" id="PF17674">
    <property type="entry name" value="HHH_9"/>
    <property type="match status" value="1"/>
</dbReference>
<dbReference type="Pfam" id="PF09371">
    <property type="entry name" value="Tex_N"/>
    <property type="match status" value="1"/>
</dbReference>
<dbReference type="InterPro" id="IPR041692">
    <property type="entry name" value="HHH_9"/>
</dbReference>
<organism evidence="2 3">
    <name type="scientific">Terrilactibacillus laevilacticus</name>
    <dbReference type="NCBI Taxonomy" id="1380157"/>
    <lineage>
        <taxon>Bacteria</taxon>
        <taxon>Bacillati</taxon>
        <taxon>Bacillota</taxon>
        <taxon>Bacilli</taxon>
        <taxon>Bacillales</taxon>
        <taxon>Bacillaceae</taxon>
        <taxon>Terrilactibacillus</taxon>
    </lineage>
</organism>
<gene>
    <name evidence="2" type="ORF">ACFSTF_08450</name>
</gene>
<dbReference type="InterPro" id="IPR032639">
    <property type="entry name" value="Tex_YqgF"/>
</dbReference>
<dbReference type="Pfam" id="PF22706">
    <property type="entry name" value="Tex_central_region"/>
    <property type="match status" value="1"/>
</dbReference>
<dbReference type="CDD" id="cd05685">
    <property type="entry name" value="S1_Tex"/>
    <property type="match status" value="1"/>
</dbReference>
<comment type="caution">
    <text evidence="2">The sequence shown here is derived from an EMBL/GenBank/DDBJ whole genome shotgun (WGS) entry which is preliminary data.</text>
</comment>
<dbReference type="InterPro" id="IPR006641">
    <property type="entry name" value="YqgF/RNaseH-like_dom"/>
</dbReference>
<dbReference type="PANTHER" id="PTHR10724">
    <property type="entry name" value="30S RIBOSOMAL PROTEIN S1"/>
    <property type="match status" value="1"/>
</dbReference>
<dbReference type="Pfam" id="PF16921">
    <property type="entry name" value="Tex_YqgF"/>
    <property type="match status" value="1"/>
</dbReference>
<dbReference type="SUPFAM" id="SSF158832">
    <property type="entry name" value="Tex N-terminal region-like"/>
    <property type="match status" value="1"/>
</dbReference>
<dbReference type="SMART" id="SM00732">
    <property type="entry name" value="YqgFc"/>
    <property type="match status" value="1"/>
</dbReference>
<dbReference type="EMBL" id="JBHUMR010000009">
    <property type="protein sequence ID" value="MFD2617342.1"/>
    <property type="molecule type" value="Genomic_DNA"/>
</dbReference>
<dbReference type="InterPro" id="IPR044146">
    <property type="entry name" value="S1_Tex"/>
</dbReference>
<keyword evidence="3" id="KW-1185">Reference proteome</keyword>
<dbReference type="SUPFAM" id="SSF53098">
    <property type="entry name" value="Ribonuclease H-like"/>
    <property type="match status" value="1"/>
</dbReference>
<dbReference type="InterPro" id="IPR012337">
    <property type="entry name" value="RNaseH-like_sf"/>
</dbReference>
<dbReference type="PROSITE" id="PS50126">
    <property type="entry name" value="S1"/>
    <property type="match status" value="1"/>
</dbReference>
<name>A0ABW5PR84_9BACI</name>
<evidence type="ECO:0000313" key="3">
    <source>
        <dbReference type="Proteomes" id="UP001597458"/>
    </source>
</evidence>
<dbReference type="InterPro" id="IPR037027">
    <property type="entry name" value="YqgF/RNaseH-like_dom_sf"/>
</dbReference>
<feature type="domain" description="S1 motif" evidence="1">
    <location>
        <begin position="653"/>
        <end position="722"/>
    </location>
</feature>
<evidence type="ECO:0000259" key="1">
    <source>
        <dbReference type="PROSITE" id="PS50126"/>
    </source>
</evidence>
<accession>A0ABW5PR84</accession>
<dbReference type="SMART" id="SM00316">
    <property type="entry name" value="S1"/>
    <property type="match status" value="1"/>
</dbReference>